<keyword evidence="3" id="KW-0808">Transferase</keyword>
<evidence type="ECO:0000256" key="1">
    <source>
        <dbReference type="SAM" id="Phobius"/>
    </source>
</evidence>
<dbReference type="Pfam" id="PF13456">
    <property type="entry name" value="RVT_3"/>
    <property type="match status" value="1"/>
</dbReference>
<feature type="domain" description="RNase H type-1" evidence="2">
    <location>
        <begin position="370"/>
        <end position="499"/>
    </location>
</feature>
<dbReference type="InterPro" id="IPR002156">
    <property type="entry name" value="RNaseH_domain"/>
</dbReference>
<reference evidence="3" key="1">
    <citation type="submission" date="2020-09" db="EMBL/GenBank/DDBJ databases">
        <title>Genome-Enabled Discovery of Anthraquinone Biosynthesis in Senna tora.</title>
        <authorList>
            <person name="Kang S.-H."/>
            <person name="Pandey R.P."/>
            <person name="Lee C.-M."/>
            <person name="Sim J.-S."/>
            <person name="Jeong J.-T."/>
            <person name="Choi B.-S."/>
            <person name="Jung M."/>
            <person name="Ginzburg D."/>
            <person name="Zhao K."/>
            <person name="Won S.Y."/>
            <person name="Oh T.-J."/>
            <person name="Yu Y."/>
            <person name="Kim N.-H."/>
            <person name="Lee O.R."/>
            <person name="Lee T.-H."/>
            <person name="Bashyal P."/>
            <person name="Kim T.-S."/>
            <person name="Lee W.-H."/>
            <person name="Kawkins C."/>
            <person name="Kim C.-K."/>
            <person name="Kim J.S."/>
            <person name="Ahn B.O."/>
            <person name="Rhee S.Y."/>
            <person name="Sohng J.K."/>
        </authorList>
    </citation>
    <scope>NUCLEOTIDE SEQUENCE</scope>
    <source>
        <tissue evidence="3">Leaf</tissue>
    </source>
</reference>
<proteinExistence type="predicted"/>
<dbReference type="InterPro" id="IPR026960">
    <property type="entry name" value="RVT-Znf"/>
</dbReference>
<dbReference type="Pfam" id="PF13966">
    <property type="entry name" value="zf-RVT"/>
    <property type="match status" value="1"/>
</dbReference>
<gene>
    <name evidence="3" type="ORF">G2W53_027495</name>
</gene>
<feature type="transmembrane region" description="Helical" evidence="1">
    <location>
        <begin position="523"/>
        <end position="543"/>
    </location>
</feature>
<keyword evidence="1" id="KW-0812">Transmembrane</keyword>
<dbReference type="PROSITE" id="PS50879">
    <property type="entry name" value="RNASE_H_1"/>
    <property type="match status" value="1"/>
</dbReference>
<protein>
    <submittedName>
        <fullName evidence="3">Putative ribonuclease H-like domain, reverse transcriptase zinc-binding domain-containing protein</fullName>
    </submittedName>
</protein>
<accession>A0A834TJD9</accession>
<keyword evidence="3" id="KW-0695">RNA-directed DNA polymerase</keyword>
<dbReference type="PANTHER" id="PTHR47074">
    <property type="entry name" value="BNAC02G40300D PROTEIN"/>
    <property type="match status" value="1"/>
</dbReference>
<dbReference type="Gene3D" id="3.30.420.10">
    <property type="entry name" value="Ribonuclease H-like superfamily/Ribonuclease H"/>
    <property type="match status" value="1"/>
</dbReference>
<evidence type="ECO:0000313" key="3">
    <source>
        <dbReference type="EMBL" id="KAF7822040.1"/>
    </source>
</evidence>
<keyword evidence="1" id="KW-0472">Membrane</keyword>
<keyword evidence="3" id="KW-0548">Nucleotidyltransferase</keyword>
<dbReference type="InterPro" id="IPR012337">
    <property type="entry name" value="RNaseH-like_sf"/>
</dbReference>
<keyword evidence="1" id="KW-1133">Transmembrane helix</keyword>
<sequence length="561" mass="63709">MTRSKWRGGWGFKDFHCQNIALLAKQAWRLAHSGDQLWAQIMKSIYFPRCSYWDAKKGRNSSWPWISILEGRDFIRKHCAWSVGNGRSIKVINENWIPGERRIWHVEGGDREMKVCDLLVEGELKWDEQNIATCLPKEVGRKVLALPLNAYTGEDSIVWPFTKDGTYSVSTGYHLLAEEDSGNAMVPSSSNSPDDGLWKVIWGAKVQPKIRAFIWKVCKNALPTKVNLCKRRMTIEDECPLCCREKETIEHLFLNCDWVRAVWFGSPFQWALEGDFSGSFTSWLEERIKLLNNLPKCLQDAIPSLFCLLWSIWRGRNAKVFEGENPDPTLALCRAKNDCKRYIEAVVDDKTDRIPQGVENSRVVKWKPPSKDVLKLNVDAATDIERSKGAIAVVVRDDLGDLLTGLAKRIACLSALQAESLALKEALTFAKALDIRRIIIESDCQQVVSSFNTHSYPWQCASIFKECQALLNGFDHVEVRWINRSANRVADCVAKLSLSHMLPLSWVWSPHVKIRSSLLADKLFCDAFVLGGVQALFCLFLLLPCGYSPFCARLFASRFGI</sequence>
<dbReference type="GO" id="GO:0004523">
    <property type="term" value="F:RNA-DNA hybrid ribonuclease activity"/>
    <property type="evidence" value="ECO:0007669"/>
    <property type="project" value="InterPro"/>
</dbReference>
<evidence type="ECO:0000259" key="2">
    <source>
        <dbReference type="PROSITE" id="PS50879"/>
    </source>
</evidence>
<name>A0A834TJD9_9FABA</name>
<dbReference type="Proteomes" id="UP000634136">
    <property type="component" value="Unassembled WGS sequence"/>
</dbReference>
<dbReference type="CDD" id="cd06222">
    <property type="entry name" value="RNase_H_like"/>
    <property type="match status" value="1"/>
</dbReference>
<dbReference type="InterPro" id="IPR036397">
    <property type="entry name" value="RNaseH_sf"/>
</dbReference>
<dbReference type="InterPro" id="IPR044730">
    <property type="entry name" value="RNase_H-like_dom_plant"/>
</dbReference>
<dbReference type="EMBL" id="JAAIUW010000008">
    <property type="protein sequence ID" value="KAF7822040.1"/>
    <property type="molecule type" value="Genomic_DNA"/>
</dbReference>
<comment type="caution">
    <text evidence="3">The sequence shown here is derived from an EMBL/GenBank/DDBJ whole genome shotgun (WGS) entry which is preliminary data.</text>
</comment>
<organism evidence="3 4">
    <name type="scientific">Senna tora</name>
    <dbReference type="NCBI Taxonomy" id="362788"/>
    <lineage>
        <taxon>Eukaryota</taxon>
        <taxon>Viridiplantae</taxon>
        <taxon>Streptophyta</taxon>
        <taxon>Embryophyta</taxon>
        <taxon>Tracheophyta</taxon>
        <taxon>Spermatophyta</taxon>
        <taxon>Magnoliopsida</taxon>
        <taxon>eudicotyledons</taxon>
        <taxon>Gunneridae</taxon>
        <taxon>Pentapetalae</taxon>
        <taxon>rosids</taxon>
        <taxon>fabids</taxon>
        <taxon>Fabales</taxon>
        <taxon>Fabaceae</taxon>
        <taxon>Caesalpinioideae</taxon>
        <taxon>Cassia clade</taxon>
        <taxon>Senna</taxon>
    </lineage>
</organism>
<dbReference type="SUPFAM" id="SSF53098">
    <property type="entry name" value="Ribonuclease H-like"/>
    <property type="match status" value="1"/>
</dbReference>
<dbReference type="AlphaFoldDB" id="A0A834TJD9"/>
<evidence type="ECO:0000313" key="4">
    <source>
        <dbReference type="Proteomes" id="UP000634136"/>
    </source>
</evidence>
<dbReference type="InterPro" id="IPR052929">
    <property type="entry name" value="RNase_H-like_EbsB-rel"/>
</dbReference>
<keyword evidence="4" id="KW-1185">Reference proteome</keyword>
<dbReference type="PANTHER" id="PTHR47074:SF11">
    <property type="entry name" value="REVERSE TRANSCRIPTASE-LIKE PROTEIN"/>
    <property type="match status" value="1"/>
</dbReference>
<dbReference type="GO" id="GO:0003964">
    <property type="term" value="F:RNA-directed DNA polymerase activity"/>
    <property type="evidence" value="ECO:0007669"/>
    <property type="project" value="UniProtKB-KW"/>
</dbReference>
<dbReference type="GO" id="GO:0003676">
    <property type="term" value="F:nucleic acid binding"/>
    <property type="evidence" value="ECO:0007669"/>
    <property type="project" value="InterPro"/>
</dbReference>
<dbReference type="OrthoDB" id="1436539at2759"/>